<protein>
    <submittedName>
        <fullName evidence="2">Uncharacterized protein</fullName>
    </submittedName>
</protein>
<reference evidence="2" key="1">
    <citation type="journal article" date="2014" name="Int. J. Syst. Evol. Microbiol.">
        <title>Complete genome sequence of Corynebacterium casei LMG S-19264T (=DSM 44701T), isolated from a smear-ripened cheese.</title>
        <authorList>
            <consortium name="US DOE Joint Genome Institute (JGI-PGF)"/>
            <person name="Walter F."/>
            <person name="Albersmeier A."/>
            <person name="Kalinowski J."/>
            <person name="Ruckert C."/>
        </authorList>
    </citation>
    <scope>NUCLEOTIDE SEQUENCE</scope>
    <source>
        <strain evidence="2">CGMCC 4.7138</strain>
    </source>
</reference>
<organism evidence="2 3">
    <name type="scientific">Microbispora bryophytorum</name>
    <dbReference type="NCBI Taxonomy" id="1460882"/>
    <lineage>
        <taxon>Bacteria</taxon>
        <taxon>Bacillati</taxon>
        <taxon>Actinomycetota</taxon>
        <taxon>Actinomycetes</taxon>
        <taxon>Streptosporangiales</taxon>
        <taxon>Streptosporangiaceae</taxon>
        <taxon>Microbispora</taxon>
    </lineage>
</organism>
<evidence type="ECO:0000256" key="1">
    <source>
        <dbReference type="SAM" id="MobiDB-lite"/>
    </source>
</evidence>
<dbReference type="EMBL" id="BMMN01000002">
    <property type="protein sequence ID" value="GGO02674.1"/>
    <property type="molecule type" value="Genomic_DNA"/>
</dbReference>
<dbReference type="Proteomes" id="UP000653480">
    <property type="component" value="Unassembled WGS sequence"/>
</dbReference>
<keyword evidence="3" id="KW-1185">Reference proteome</keyword>
<name>A0A8H9LBU5_9ACTN</name>
<proteinExistence type="predicted"/>
<reference evidence="2" key="2">
    <citation type="submission" date="2020-09" db="EMBL/GenBank/DDBJ databases">
        <authorList>
            <person name="Sun Q."/>
            <person name="Zhou Y."/>
        </authorList>
    </citation>
    <scope>NUCLEOTIDE SEQUENCE</scope>
    <source>
        <strain evidence="2">CGMCC 4.7138</strain>
    </source>
</reference>
<evidence type="ECO:0000313" key="3">
    <source>
        <dbReference type="Proteomes" id="UP000653480"/>
    </source>
</evidence>
<comment type="caution">
    <text evidence="2">The sequence shown here is derived from an EMBL/GenBank/DDBJ whole genome shotgun (WGS) entry which is preliminary data.</text>
</comment>
<dbReference type="AlphaFoldDB" id="A0A8H9LBU5"/>
<gene>
    <name evidence="2" type="ORF">GCM10011574_11670</name>
</gene>
<accession>A0A8H9LBU5</accession>
<feature type="region of interest" description="Disordered" evidence="1">
    <location>
        <begin position="1"/>
        <end position="31"/>
    </location>
</feature>
<evidence type="ECO:0000313" key="2">
    <source>
        <dbReference type="EMBL" id="GGO02674.1"/>
    </source>
</evidence>
<sequence>MPENGTAAGKDSASETRTFSALPKQTEDGSEPFHRCVAELIRLFGIEVTPVPGARTWVSQARVAIRKDSPRDRDCRGSASTR</sequence>